<feature type="transmembrane region" description="Helical" evidence="2">
    <location>
        <begin position="223"/>
        <end position="242"/>
    </location>
</feature>
<feature type="region of interest" description="Disordered" evidence="1">
    <location>
        <begin position="67"/>
        <end position="112"/>
    </location>
</feature>
<accession>A0A9I9E4S7</accession>
<dbReference type="Gramene" id="MELO3C028727.2.1">
    <property type="protein sequence ID" value="MELO3C028727.2.1"/>
    <property type="gene ID" value="MELO3C028727.2"/>
</dbReference>
<feature type="compositionally biased region" description="Polar residues" evidence="1">
    <location>
        <begin position="76"/>
        <end position="89"/>
    </location>
</feature>
<keyword evidence="2" id="KW-0472">Membrane</keyword>
<dbReference type="EnsemblPlants" id="MELO3C028727.2.1">
    <property type="protein sequence ID" value="MELO3C028727.2.1"/>
    <property type="gene ID" value="MELO3C028727.2"/>
</dbReference>
<evidence type="ECO:0000256" key="2">
    <source>
        <dbReference type="SAM" id="Phobius"/>
    </source>
</evidence>
<reference evidence="3" key="1">
    <citation type="submission" date="2023-03" db="UniProtKB">
        <authorList>
            <consortium name="EnsemblPlants"/>
        </authorList>
    </citation>
    <scope>IDENTIFICATION</scope>
</reference>
<protein>
    <submittedName>
        <fullName evidence="3">Uncharacterized protein</fullName>
    </submittedName>
</protein>
<keyword evidence="2" id="KW-1133">Transmembrane helix</keyword>
<feature type="compositionally biased region" description="Basic and acidic residues" evidence="1">
    <location>
        <begin position="1"/>
        <end position="19"/>
    </location>
</feature>
<feature type="transmembrane region" description="Helical" evidence="2">
    <location>
        <begin position="196"/>
        <end position="216"/>
    </location>
</feature>
<proteinExistence type="predicted"/>
<sequence length="366" mass="41052">MEMTNEEKEKIKERKREGNAHSPPVLLEFSLSLDFSSTHLLSVSSPPTTHEPPLTDLSSPLLQPTVEQGASLRHCSPQTISSPPTTQLTDADPPPTHSTHRLTCRRHCDRNPNSSIPPDSRVFLSSLINYYCPSSGVRLTCCHINLAVESVSLCQFASRTNRVVQHHPTPIELCATTIFVNRGSQTLSSPNGIHPFLIWCPFLLRITIAATIVLVATIVIDATIVLAATNLLAATIVVLLAHPSKQIRPDFPPKLTRLRLPLTFSPQTINVAPTFNIHSFCIHLLNKIARVSLSHSHRSFCYMFPRFRVGRQKKLNVLFPNTLDRIHWFCVGFIIMCAWQVVRCGSMKFLYILSRTLCIILYRSHS</sequence>
<evidence type="ECO:0000313" key="3">
    <source>
        <dbReference type="EnsemblPlants" id="MELO3C028727.2.1"/>
    </source>
</evidence>
<dbReference type="AlphaFoldDB" id="A0A9I9E4S7"/>
<evidence type="ECO:0000256" key="1">
    <source>
        <dbReference type="SAM" id="MobiDB-lite"/>
    </source>
</evidence>
<feature type="region of interest" description="Disordered" evidence="1">
    <location>
        <begin position="1"/>
        <end position="23"/>
    </location>
</feature>
<feature type="compositionally biased region" description="Basic residues" evidence="1">
    <location>
        <begin position="98"/>
        <end position="108"/>
    </location>
</feature>
<keyword evidence="2" id="KW-0812">Transmembrane</keyword>
<name>A0A9I9E4S7_CUCME</name>
<organism evidence="3">
    <name type="scientific">Cucumis melo</name>
    <name type="common">Muskmelon</name>
    <dbReference type="NCBI Taxonomy" id="3656"/>
    <lineage>
        <taxon>Eukaryota</taxon>
        <taxon>Viridiplantae</taxon>
        <taxon>Streptophyta</taxon>
        <taxon>Embryophyta</taxon>
        <taxon>Tracheophyta</taxon>
        <taxon>Spermatophyta</taxon>
        <taxon>Magnoliopsida</taxon>
        <taxon>eudicotyledons</taxon>
        <taxon>Gunneridae</taxon>
        <taxon>Pentapetalae</taxon>
        <taxon>rosids</taxon>
        <taxon>fabids</taxon>
        <taxon>Cucurbitales</taxon>
        <taxon>Cucurbitaceae</taxon>
        <taxon>Benincaseae</taxon>
        <taxon>Cucumis</taxon>
    </lineage>
</organism>